<comment type="similarity">
    <text evidence="4">Belongs to the glycosyl hydrolase 22 family.</text>
</comment>
<dbReference type="Proteomes" id="UP001164746">
    <property type="component" value="Chromosome 10"/>
</dbReference>
<evidence type="ECO:0000256" key="1">
    <source>
        <dbReference type="ARBA" id="ARBA00012732"/>
    </source>
</evidence>
<keyword evidence="3" id="KW-1015">Disulfide bond</keyword>
<keyword evidence="2" id="KW-0081">Bacteriolytic enzyme</keyword>
<dbReference type="Gene3D" id="1.10.530.10">
    <property type="match status" value="1"/>
</dbReference>
<protein>
    <recommendedName>
        <fullName evidence="1">lysozyme</fullName>
        <ecNumber evidence="1">3.2.1.17</ecNumber>
    </recommendedName>
</protein>
<dbReference type="EMBL" id="CP111021">
    <property type="protein sequence ID" value="WAR17743.1"/>
    <property type="molecule type" value="Genomic_DNA"/>
</dbReference>
<evidence type="ECO:0000256" key="2">
    <source>
        <dbReference type="ARBA" id="ARBA00022638"/>
    </source>
</evidence>
<dbReference type="SUPFAM" id="SSF53955">
    <property type="entry name" value="Lysozyme-like"/>
    <property type="match status" value="1"/>
</dbReference>
<dbReference type="EC" id="3.2.1.17" evidence="1"/>
<keyword evidence="8" id="KW-1185">Reference proteome</keyword>
<evidence type="ECO:0000256" key="5">
    <source>
        <dbReference type="SAM" id="MobiDB-lite"/>
    </source>
</evidence>
<dbReference type="PROSITE" id="PS00128">
    <property type="entry name" value="GLYCOSYL_HYDROL_F22_1"/>
    <property type="match status" value="1"/>
</dbReference>
<feature type="domain" description="Glycosyl hydrolases family 22 (GH22)" evidence="6">
    <location>
        <begin position="47"/>
        <end position="65"/>
    </location>
</feature>
<dbReference type="Pfam" id="PF00062">
    <property type="entry name" value="Lys"/>
    <property type="match status" value="1"/>
</dbReference>
<dbReference type="InterPro" id="IPR001916">
    <property type="entry name" value="Glyco_hydro_22"/>
</dbReference>
<evidence type="ECO:0000256" key="4">
    <source>
        <dbReference type="RuleBase" id="RU004440"/>
    </source>
</evidence>
<evidence type="ECO:0000313" key="8">
    <source>
        <dbReference type="Proteomes" id="UP001164746"/>
    </source>
</evidence>
<dbReference type="PANTHER" id="PTHR11407:SF63">
    <property type="entry name" value="LYSOZYME C"/>
    <property type="match status" value="1"/>
</dbReference>
<sequence>MAEYESSFDTSAIHDNKGRTSTDYGIFQINSQWNCDPEDGRSTRNGCGHPCSDFLNTDLSDDVACIKQLKREHNGFRFSYAYRARCRRVTSRYLSEC</sequence>
<dbReference type="InterPro" id="IPR019799">
    <property type="entry name" value="Glyco_hydro_22_CS"/>
</dbReference>
<dbReference type="PROSITE" id="PS51348">
    <property type="entry name" value="GLYCOSYL_HYDROL_F22_2"/>
    <property type="match status" value="1"/>
</dbReference>
<evidence type="ECO:0000313" key="7">
    <source>
        <dbReference type="EMBL" id="WAR17743.1"/>
    </source>
</evidence>
<gene>
    <name evidence="7" type="ORF">MAR_032337</name>
</gene>
<evidence type="ECO:0000259" key="6">
    <source>
        <dbReference type="PROSITE" id="PS00128"/>
    </source>
</evidence>
<proteinExistence type="inferred from homology"/>
<dbReference type="PANTHER" id="PTHR11407">
    <property type="entry name" value="LYSOZYME C"/>
    <property type="match status" value="1"/>
</dbReference>
<accession>A0ABY7F6D6</accession>
<organism evidence="7 8">
    <name type="scientific">Mya arenaria</name>
    <name type="common">Soft-shell clam</name>
    <dbReference type="NCBI Taxonomy" id="6604"/>
    <lineage>
        <taxon>Eukaryota</taxon>
        <taxon>Metazoa</taxon>
        <taxon>Spiralia</taxon>
        <taxon>Lophotrochozoa</taxon>
        <taxon>Mollusca</taxon>
        <taxon>Bivalvia</taxon>
        <taxon>Autobranchia</taxon>
        <taxon>Heteroconchia</taxon>
        <taxon>Euheterodonta</taxon>
        <taxon>Imparidentia</taxon>
        <taxon>Neoheterodontei</taxon>
        <taxon>Myida</taxon>
        <taxon>Myoidea</taxon>
        <taxon>Myidae</taxon>
        <taxon>Mya</taxon>
    </lineage>
</organism>
<keyword evidence="2" id="KW-0929">Antimicrobial</keyword>
<evidence type="ECO:0000256" key="3">
    <source>
        <dbReference type="ARBA" id="ARBA00023157"/>
    </source>
</evidence>
<name>A0ABY7F6D6_MYAAR</name>
<reference evidence="7" key="1">
    <citation type="submission" date="2022-11" db="EMBL/GenBank/DDBJ databases">
        <title>Centuries of genome instability and evolution in soft-shell clam transmissible cancer (bioRxiv).</title>
        <authorList>
            <person name="Hart S.F.M."/>
            <person name="Yonemitsu M.A."/>
            <person name="Giersch R.M."/>
            <person name="Beal B.F."/>
            <person name="Arriagada G."/>
            <person name="Davis B.W."/>
            <person name="Ostrander E.A."/>
            <person name="Goff S.P."/>
            <person name="Metzger M.J."/>
        </authorList>
    </citation>
    <scope>NUCLEOTIDE SEQUENCE</scope>
    <source>
        <strain evidence="7">MELC-2E11</strain>
        <tissue evidence="7">Siphon/mantle</tissue>
    </source>
</reference>
<dbReference type="PRINTS" id="PR00135">
    <property type="entry name" value="LYZLACT"/>
</dbReference>
<dbReference type="InterPro" id="IPR023346">
    <property type="entry name" value="Lysozyme-like_dom_sf"/>
</dbReference>
<feature type="region of interest" description="Disordered" evidence="5">
    <location>
        <begin position="1"/>
        <end position="20"/>
    </location>
</feature>
<dbReference type="SMART" id="SM00263">
    <property type="entry name" value="LYZ1"/>
    <property type="match status" value="1"/>
</dbReference>